<dbReference type="Proteomes" id="UP000654075">
    <property type="component" value="Unassembled WGS sequence"/>
</dbReference>
<organism evidence="2 3">
    <name type="scientific">Polarella glacialis</name>
    <name type="common">Dinoflagellate</name>
    <dbReference type="NCBI Taxonomy" id="89957"/>
    <lineage>
        <taxon>Eukaryota</taxon>
        <taxon>Sar</taxon>
        <taxon>Alveolata</taxon>
        <taxon>Dinophyceae</taxon>
        <taxon>Suessiales</taxon>
        <taxon>Suessiaceae</taxon>
        <taxon>Polarella</taxon>
    </lineage>
</organism>
<dbReference type="EMBL" id="CAJNNV010028673">
    <property type="protein sequence ID" value="CAE8625435.1"/>
    <property type="molecule type" value="Genomic_DNA"/>
</dbReference>
<evidence type="ECO:0000256" key="1">
    <source>
        <dbReference type="SAM" id="MobiDB-lite"/>
    </source>
</evidence>
<feature type="region of interest" description="Disordered" evidence="1">
    <location>
        <begin position="76"/>
        <end position="106"/>
    </location>
</feature>
<protein>
    <submittedName>
        <fullName evidence="2">Uncharacterized protein</fullName>
    </submittedName>
</protein>
<keyword evidence="3" id="KW-1185">Reference proteome</keyword>
<reference evidence="2" key="1">
    <citation type="submission" date="2021-02" db="EMBL/GenBank/DDBJ databases">
        <authorList>
            <person name="Dougan E. K."/>
            <person name="Rhodes N."/>
            <person name="Thang M."/>
            <person name="Chan C."/>
        </authorList>
    </citation>
    <scope>NUCLEOTIDE SEQUENCE</scope>
</reference>
<feature type="non-terminal residue" evidence="2">
    <location>
        <position position="1"/>
    </location>
</feature>
<gene>
    <name evidence="2" type="ORF">PGLA1383_LOCUS42433</name>
</gene>
<evidence type="ECO:0000313" key="3">
    <source>
        <dbReference type="Proteomes" id="UP000654075"/>
    </source>
</evidence>
<evidence type="ECO:0000313" key="2">
    <source>
        <dbReference type="EMBL" id="CAE8625435.1"/>
    </source>
</evidence>
<proteinExistence type="predicted"/>
<accession>A0A813GGW7</accession>
<feature type="non-terminal residue" evidence="2">
    <location>
        <position position="106"/>
    </location>
</feature>
<dbReference type="AlphaFoldDB" id="A0A813GGW7"/>
<comment type="caution">
    <text evidence="2">The sequence shown here is derived from an EMBL/GenBank/DDBJ whole genome shotgun (WGS) entry which is preliminary data.</text>
</comment>
<name>A0A813GGW7_POLGL</name>
<feature type="compositionally biased region" description="Basic and acidic residues" evidence="1">
    <location>
        <begin position="78"/>
        <end position="94"/>
    </location>
</feature>
<feature type="region of interest" description="Disordered" evidence="1">
    <location>
        <begin position="1"/>
        <end position="34"/>
    </location>
</feature>
<sequence>VDQEVWNASDVEDWQADEPQASGSEAGEDQSDIEEWTKQLIKDASEHATAANNKDGQPSEKKVSLAERMTMMFPGLTKRAEAEVEEDNGHQDDKDSQEETMALDVE</sequence>